<feature type="transmembrane region" description="Helical" evidence="2">
    <location>
        <begin position="242"/>
        <end position="262"/>
    </location>
</feature>
<dbReference type="GO" id="GO:0016020">
    <property type="term" value="C:membrane"/>
    <property type="evidence" value="ECO:0007669"/>
    <property type="project" value="InterPro"/>
</dbReference>
<reference evidence="5" key="1">
    <citation type="submission" date="2016-10" db="EMBL/GenBank/DDBJ databases">
        <authorList>
            <person name="Varghese N."/>
            <person name="Submissions S."/>
        </authorList>
    </citation>
    <scope>NUCLEOTIDE SEQUENCE [LARGE SCALE GENOMIC DNA]</scope>
    <source>
        <strain evidence="5">DSM 17038</strain>
    </source>
</reference>
<dbReference type="PANTHER" id="PTHR22911:SF76">
    <property type="entry name" value="EAMA DOMAIN-CONTAINING PROTEIN"/>
    <property type="match status" value="1"/>
</dbReference>
<dbReference type="AlphaFoldDB" id="A0A1I2YWB9"/>
<dbReference type="OrthoDB" id="9790852at2"/>
<keyword evidence="2" id="KW-0472">Membrane</keyword>
<comment type="similarity">
    <text evidence="1">Belongs to the EamA transporter family.</text>
</comment>
<feature type="domain" description="EamA" evidence="3">
    <location>
        <begin position="151"/>
        <end position="284"/>
    </location>
</feature>
<keyword evidence="2" id="KW-0812">Transmembrane</keyword>
<dbReference type="SUPFAM" id="SSF103481">
    <property type="entry name" value="Multidrug resistance efflux transporter EmrE"/>
    <property type="match status" value="2"/>
</dbReference>
<evidence type="ECO:0000259" key="3">
    <source>
        <dbReference type="Pfam" id="PF00892"/>
    </source>
</evidence>
<organism evidence="4 5">
    <name type="scientific">Desulfotruncus arcticus DSM 17038</name>
    <dbReference type="NCBI Taxonomy" id="1121424"/>
    <lineage>
        <taxon>Bacteria</taxon>
        <taxon>Bacillati</taxon>
        <taxon>Bacillota</taxon>
        <taxon>Clostridia</taxon>
        <taxon>Eubacteriales</taxon>
        <taxon>Desulfallaceae</taxon>
        <taxon>Desulfotruncus</taxon>
    </lineage>
</organism>
<dbReference type="Proteomes" id="UP000199337">
    <property type="component" value="Unassembled WGS sequence"/>
</dbReference>
<feature type="transmembrane region" description="Helical" evidence="2">
    <location>
        <begin position="180"/>
        <end position="201"/>
    </location>
</feature>
<keyword evidence="2" id="KW-1133">Transmembrane helix</keyword>
<evidence type="ECO:0000313" key="5">
    <source>
        <dbReference type="Proteomes" id="UP000199337"/>
    </source>
</evidence>
<protein>
    <submittedName>
        <fullName evidence="4">EamA domain-containing membrane protein RarD</fullName>
    </submittedName>
</protein>
<feature type="transmembrane region" description="Helical" evidence="2">
    <location>
        <begin position="36"/>
        <end position="56"/>
    </location>
</feature>
<evidence type="ECO:0000256" key="2">
    <source>
        <dbReference type="SAM" id="Phobius"/>
    </source>
</evidence>
<feature type="transmembrane region" description="Helical" evidence="2">
    <location>
        <begin position="94"/>
        <end position="116"/>
    </location>
</feature>
<feature type="transmembrane region" description="Helical" evidence="2">
    <location>
        <begin position="68"/>
        <end position="88"/>
    </location>
</feature>
<feature type="transmembrane region" description="Helical" evidence="2">
    <location>
        <begin position="123"/>
        <end position="143"/>
    </location>
</feature>
<gene>
    <name evidence="4" type="ORF">SAMN05660649_04650</name>
</gene>
<feature type="transmembrane region" description="Helical" evidence="2">
    <location>
        <begin position="149"/>
        <end position="168"/>
    </location>
</feature>
<evidence type="ECO:0000313" key="4">
    <source>
        <dbReference type="EMBL" id="SFH29902.1"/>
    </source>
</evidence>
<dbReference type="Pfam" id="PF00892">
    <property type="entry name" value="EamA"/>
    <property type="match status" value="2"/>
</dbReference>
<feature type="transmembrane region" description="Helical" evidence="2">
    <location>
        <begin position="268"/>
        <end position="285"/>
    </location>
</feature>
<sequence length="297" mass="31722">MSQPKINPYLAVIIGVIAVSFGSILAKAADAPSLVIAFYRIGLTVLMLAPVTLATSWTELRSMSRRDVAMACLSGLMLALHFATWITSLNYTTIASSTVLVNMHPLFVITGGYLFYKERISPSGILGAALALAGCLVIGISDFRIGGQALYGDILAVIGAITVSGYMLVGRGLRNHLSLLPYIVIVYFVSSVALLMAVLAYGLPLSNYTPNTWLMFFLAALVPTIMGHTVFNWAFRYVKGAVVSVSILGEPVGATILAYFIFQQVPTFSQLAGGLIILVGLVIFIQSNARSQNSSAN</sequence>
<dbReference type="EMBL" id="FOOX01000023">
    <property type="protein sequence ID" value="SFH29902.1"/>
    <property type="molecule type" value="Genomic_DNA"/>
</dbReference>
<feature type="transmembrane region" description="Helical" evidence="2">
    <location>
        <begin position="213"/>
        <end position="235"/>
    </location>
</feature>
<dbReference type="InterPro" id="IPR037185">
    <property type="entry name" value="EmrE-like"/>
</dbReference>
<dbReference type="RefSeq" id="WP_092475012.1">
    <property type="nucleotide sequence ID" value="NZ_FOOX01000023.1"/>
</dbReference>
<dbReference type="InterPro" id="IPR000620">
    <property type="entry name" value="EamA_dom"/>
</dbReference>
<name>A0A1I2YWB9_9FIRM</name>
<keyword evidence="5" id="KW-1185">Reference proteome</keyword>
<dbReference type="PANTHER" id="PTHR22911">
    <property type="entry name" value="ACYL-MALONYL CONDENSING ENZYME-RELATED"/>
    <property type="match status" value="1"/>
</dbReference>
<feature type="domain" description="EamA" evidence="3">
    <location>
        <begin position="9"/>
        <end position="138"/>
    </location>
</feature>
<evidence type="ECO:0000256" key="1">
    <source>
        <dbReference type="ARBA" id="ARBA00007362"/>
    </source>
</evidence>
<accession>A0A1I2YWB9</accession>
<dbReference type="STRING" id="341036.SAMN05660649_04650"/>
<proteinExistence type="inferred from homology"/>